<dbReference type="RefSeq" id="WP_318782945.1">
    <property type="nucleotide sequence ID" value="NZ_JADBEB010000001.1"/>
</dbReference>
<gene>
    <name evidence="2" type="ORF">H4W31_000011</name>
</gene>
<accession>A0A927M2I1</accession>
<proteinExistence type="predicted"/>
<reference evidence="2" key="1">
    <citation type="submission" date="2020-10" db="EMBL/GenBank/DDBJ databases">
        <title>Sequencing the genomes of 1000 actinobacteria strains.</title>
        <authorList>
            <person name="Klenk H.-P."/>
        </authorList>
    </citation>
    <scope>NUCLEOTIDE SEQUENCE</scope>
    <source>
        <strain evidence="2">DSM 46832</strain>
    </source>
</reference>
<comment type="caution">
    <text evidence="2">The sequence shown here is derived from an EMBL/GenBank/DDBJ whole genome shotgun (WGS) entry which is preliminary data.</text>
</comment>
<dbReference type="EMBL" id="JADBEB010000001">
    <property type="protein sequence ID" value="MBE1484373.1"/>
    <property type="molecule type" value="Genomic_DNA"/>
</dbReference>
<organism evidence="2 3">
    <name type="scientific">Plantactinospora soyae</name>
    <dbReference type="NCBI Taxonomy" id="1544732"/>
    <lineage>
        <taxon>Bacteria</taxon>
        <taxon>Bacillati</taxon>
        <taxon>Actinomycetota</taxon>
        <taxon>Actinomycetes</taxon>
        <taxon>Micromonosporales</taxon>
        <taxon>Micromonosporaceae</taxon>
        <taxon>Plantactinospora</taxon>
    </lineage>
</organism>
<keyword evidence="3" id="KW-1185">Reference proteome</keyword>
<evidence type="ECO:0000313" key="2">
    <source>
        <dbReference type="EMBL" id="MBE1484373.1"/>
    </source>
</evidence>
<name>A0A927M2I1_9ACTN</name>
<evidence type="ECO:0000256" key="1">
    <source>
        <dbReference type="SAM" id="MobiDB-lite"/>
    </source>
</evidence>
<sequence>MEIWSHEGNLYEVVSFYCLPEDAWRYELDGLSGAPGTGPHITVAIPDATPDDGPFTPEPARLAVVHVGGGETPWPVLRRFLDLVESSGDLVNNEASPTEDVELPSSNNVWWHDGQRFEVNSFHFGEHDAWCYELCEVKPEAEGNDYIEVRIPDASPDSGPFIPEAADRVTLTIHGSWTIPWPMFRRFIEAIKASGDIVGDPPEPDDPEPSTLAG</sequence>
<protein>
    <submittedName>
        <fullName evidence="2">Uncharacterized protein</fullName>
    </submittedName>
</protein>
<evidence type="ECO:0000313" key="3">
    <source>
        <dbReference type="Proteomes" id="UP000649753"/>
    </source>
</evidence>
<dbReference type="AlphaFoldDB" id="A0A927M2I1"/>
<dbReference type="Proteomes" id="UP000649753">
    <property type="component" value="Unassembled WGS sequence"/>
</dbReference>
<feature type="region of interest" description="Disordered" evidence="1">
    <location>
        <begin position="195"/>
        <end position="214"/>
    </location>
</feature>